<dbReference type="EMBL" id="VYKJ01000001">
    <property type="protein sequence ID" value="KAA9003073.1"/>
    <property type="molecule type" value="Genomic_DNA"/>
</dbReference>
<dbReference type="OrthoDB" id="6563691at2"/>
<protein>
    <recommendedName>
        <fullName evidence="5">DUF3592 domain-containing protein</fullName>
    </recommendedName>
</protein>
<keyword evidence="1" id="KW-0472">Membrane</keyword>
<dbReference type="EMBL" id="VYKJ01000001">
    <property type="protein sequence ID" value="KAA9002639.1"/>
    <property type="molecule type" value="Genomic_DNA"/>
</dbReference>
<keyword evidence="4" id="KW-1185">Reference proteome</keyword>
<evidence type="ECO:0000256" key="1">
    <source>
        <dbReference type="SAM" id="Phobius"/>
    </source>
</evidence>
<dbReference type="AlphaFoldDB" id="A0A5J5G7Y0"/>
<sequence length="123" mass="14028">MNFLSEIMPKLAIIVPLCISVFVIYIIVQTRQTASEDKGLIADGEEINAEIVSIQYNKNQNAPGVLFATITVRFFYRENSVSASRGVSFPVYKSEEVNEGKLIRIKFNKKNNQKIIFLDYNNF</sequence>
<gene>
    <name evidence="2" type="ORF">FJU30_01185</name>
    <name evidence="3" type="ORF">FJU30_03580</name>
</gene>
<evidence type="ECO:0000313" key="3">
    <source>
        <dbReference type="EMBL" id="KAA9003073.1"/>
    </source>
</evidence>
<keyword evidence="1" id="KW-1133">Transmembrane helix</keyword>
<comment type="caution">
    <text evidence="3">The sequence shown here is derived from an EMBL/GenBank/DDBJ whole genome shotgun (WGS) entry which is preliminary data.</text>
</comment>
<dbReference type="RefSeq" id="WP_150433610.1">
    <property type="nucleotide sequence ID" value="NZ_VYKJ01000001.1"/>
</dbReference>
<feature type="transmembrane region" description="Helical" evidence="1">
    <location>
        <begin position="7"/>
        <end position="28"/>
    </location>
</feature>
<name>A0A5J5G7Y0_9GAMM</name>
<evidence type="ECO:0000313" key="4">
    <source>
        <dbReference type="Proteomes" id="UP000335415"/>
    </source>
</evidence>
<keyword evidence="1" id="KW-0812">Transmembrane</keyword>
<organism evidence="3 4">
    <name type="scientific">Affinibrenneria salicis</name>
    <dbReference type="NCBI Taxonomy" id="2590031"/>
    <lineage>
        <taxon>Bacteria</taxon>
        <taxon>Pseudomonadati</taxon>
        <taxon>Pseudomonadota</taxon>
        <taxon>Gammaproteobacteria</taxon>
        <taxon>Enterobacterales</taxon>
        <taxon>Pectobacteriaceae</taxon>
        <taxon>Affinibrenneria</taxon>
    </lineage>
</organism>
<evidence type="ECO:0000313" key="2">
    <source>
        <dbReference type="EMBL" id="KAA9002639.1"/>
    </source>
</evidence>
<accession>A0A5J5G7Y0</accession>
<dbReference type="Proteomes" id="UP000335415">
    <property type="component" value="Unassembled WGS sequence"/>
</dbReference>
<evidence type="ECO:0008006" key="5">
    <source>
        <dbReference type="Google" id="ProtNLM"/>
    </source>
</evidence>
<reference evidence="3 4" key="1">
    <citation type="submission" date="2019-09" db="EMBL/GenBank/DDBJ databases">
        <authorList>
            <person name="Li Y."/>
        </authorList>
    </citation>
    <scope>NUCLEOTIDE SEQUENCE [LARGE SCALE GENOMIC DNA]</scope>
    <source>
        <strain evidence="3 4">L3-3HA</strain>
    </source>
</reference>
<proteinExistence type="predicted"/>